<protein>
    <submittedName>
        <fullName evidence="2">Uncharacterized protein</fullName>
    </submittedName>
</protein>
<evidence type="ECO:0000256" key="1">
    <source>
        <dbReference type="SAM" id="Coils"/>
    </source>
</evidence>
<dbReference type="RefSeq" id="WP_093517976.1">
    <property type="nucleotide sequence ID" value="NZ_FOSK01000003.1"/>
</dbReference>
<gene>
    <name evidence="2" type="ORF">SAMN04488518_10355</name>
</gene>
<evidence type="ECO:0000313" key="2">
    <source>
        <dbReference type="EMBL" id="SFK21216.1"/>
    </source>
</evidence>
<evidence type="ECO:0000313" key="3">
    <source>
        <dbReference type="Proteomes" id="UP000199598"/>
    </source>
</evidence>
<dbReference type="Proteomes" id="UP000199598">
    <property type="component" value="Unassembled WGS sequence"/>
</dbReference>
<organism evidence="2 3">
    <name type="scientific">Pseudovibrio ascidiaceicola</name>
    <dbReference type="NCBI Taxonomy" id="285279"/>
    <lineage>
        <taxon>Bacteria</taxon>
        <taxon>Pseudomonadati</taxon>
        <taxon>Pseudomonadota</taxon>
        <taxon>Alphaproteobacteria</taxon>
        <taxon>Hyphomicrobiales</taxon>
        <taxon>Stappiaceae</taxon>
        <taxon>Pseudovibrio</taxon>
    </lineage>
</organism>
<proteinExistence type="predicted"/>
<name>A0A1I3XQE3_9HYPH</name>
<reference evidence="2 3" key="1">
    <citation type="submission" date="2016-10" db="EMBL/GenBank/DDBJ databases">
        <authorList>
            <person name="Varghese N."/>
            <person name="Submissions S."/>
        </authorList>
    </citation>
    <scope>NUCLEOTIDE SEQUENCE [LARGE SCALE GENOMIC DNA]</scope>
    <source>
        <strain evidence="2 3">DSM 16392</strain>
    </source>
</reference>
<keyword evidence="1" id="KW-0175">Coiled coil</keyword>
<feature type="coiled-coil region" evidence="1">
    <location>
        <begin position="139"/>
        <end position="166"/>
    </location>
</feature>
<comment type="caution">
    <text evidence="2">The sequence shown here is derived from an EMBL/GenBank/DDBJ whole genome shotgun (WGS) entry which is preliminary data.</text>
</comment>
<accession>A0A1I3XQE3</accession>
<sequence>MPKVICRYKNYDEFYKNRTSIWAEIRRRMDIHAADTASFDKLIFQGKAAIRLTYDNHVEDAAEMKKARSNIATLEKAKARTYRFVQASKSLEEDISAKHKMLKVLESQLKQQDKDPKTDPNYRDTAKELKKLLKVQPAVKKKIREYDSALQALEKAEADYDPLKKQIEKTIPMSVQTDGKNMMLYIGGRAEASVRLRATLAQK</sequence>
<keyword evidence="3" id="KW-1185">Reference proteome</keyword>
<dbReference type="EMBL" id="FOSK01000003">
    <property type="protein sequence ID" value="SFK21216.1"/>
    <property type="molecule type" value="Genomic_DNA"/>
</dbReference>